<sequence length="129" mass="14691">FHISSFIGQDEAPFQHSGAYNSLRKQSGSNQKAISLPSSPHEYSGKSTERNGDSSRTEDMKADCMFERNLFNLSLGFFGEVFRGIWNGTDVAIKVFLEQDLTTENMEDFCNEIYILRFSLFQPPSTSKW</sequence>
<gene>
    <name evidence="2" type="ORF">BHM03_00037698</name>
</gene>
<dbReference type="InterPro" id="IPR011009">
    <property type="entry name" value="Kinase-like_dom_sf"/>
</dbReference>
<feature type="non-terminal residue" evidence="2">
    <location>
        <position position="1"/>
    </location>
</feature>
<protein>
    <recommendedName>
        <fullName evidence="3">Protein kinase domain-containing protein</fullName>
    </recommendedName>
</protein>
<name>A0A445MJX5_ENSVE</name>
<dbReference type="SUPFAM" id="SSF56112">
    <property type="entry name" value="Protein kinase-like (PK-like)"/>
    <property type="match status" value="1"/>
</dbReference>
<feature type="region of interest" description="Disordered" evidence="1">
    <location>
        <begin position="20"/>
        <end position="59"/>
    </location>
</feature>
<reference evidence="2" key="1">
    <citation type="journal article" date="2018" name="Data Brief">
        <title>Genome sequence data from 17 accessions of Ensete ventricosum, a staple food crop for millions in Ethiopia.</title>
        <authorList>
            <person name="Yemataw Z."/>
            <person name="Muzemil S."/>
            <person name="Ambachew D."/>
            <person name="Tripathi L."/>
            <person name="Tesfaye K."/>
            <person name="Chala A."/>
            <person name="Farbos A."/>
            <person name="O'Neill P."/>
            <person name="Moore K."/>
            <person name="Grant M."/>
            <person name="Studholme D.J."/>
        </authorList>
    </citation>
    <scope>NUCLEOTIDE SEQUENCE [LARGE SCALE GENOMIC DNA]</scope>
    <source>
        <tissue evidence="2">Leaf</tissue>
    </source>
</reference>
<dbReference type="Proteomes" id="UP000290560">
    <property type="component" value="Unassembled WGS sequence"/>
</dbReference>
<dbReference type="EMBL" id="KV876269">
    <property type="protein sequence ID" value="RZR74508.1"/>
    <property type="molecule type" value="Genomic_DNA"/>
</dbReference>
<evidence type="ECO:0000313" key="2">
    <source>
        <dbReference type="EMBL" id="RZR74508.1"/>
    </source>
</evidence>
<evidence type="ECO:0008006" key="3">
    <source>
        <dbReference type="Google" id="ProtNLM"/>
    </source>
</evidence>
<feature type="compositionally biased region" description="Polar residues" evidence="1">
    <location>
        <begin position="20"/>
        <end position="38"/>
    </location>
</feature>
<feature type="compositionally biased region" description="Basic and acidic residues" evidence="1">
    <location>
        <begin position="43"/>
        <end position="59"/>
    </location>
</feature>
<accession>A0A445MJX5</accession>
<dbReference type="AlphaFoldDB" id="A0A445MJX5"/>
<proteinExistence type="predicted"/>
<organism evidence="2">
    <name type="scientific">Ensete ventricosum</name>
    <name type="common">Abyssinian banana</name>
    <name type="synonym">Musa ensete</name>
    <dbReference type="NCBI Taxonomy" id="4639"/>
    <lineage>
        <taxon>Eukaryota</taxon>
        <taxon>Viridiplantae</taxon>
        <taxon>Streptophyta</taxon>
        <taxon>Embryophyta</taxon>
        <taxon>Tracheophyta</taxon>
        <taxon>Spermatophyta</taxon>
        <taxon>Magnoliopsida</taxon>
        <taxon>Liliopsida</taxon>
        <taxon>Zingiberales</taxon>
        <taxon>Musaceae</taxon>
        <taxon>Ensete</taxon>
    </lineage>
</organism>
<evidence type="ECO:0000256" key="1">
    <source>
        <dbReference type="SAM" id="MobiDB-lite"/>
    </source>
</evidence>
<dbReference type="Gene3D" id="3.30.200.20">
    <property type="entry name" value="Phosphorylase Kinase, domain 1"/>
    <property type="match status" value="1"/>
</dbReference>